<dbReference type="Proteomes" id="UP000012960">
    <property type="component" value="Unplaced"/>
</dbReference>
<dbReference type="Gramene" id="Ma11_t13450.1">
    <property type="protein sequence ID" value="Ma11_p13450.1"/>
    <property type="gene ID" value="Ma11_g13450"/>
</dbReference>
<dbReference type="GO" id="GO:0005769">
    <property type="term" value="C:early endosome"/>
    <property type="evidence" value="ECO:0007669"/>
    <property type="project" value="UniProtKB-SubCell"/>
</dbReference>
<keyword evidence="7" id="KW-1185">Reference proteome</keyword>
<keyword evidence="5" id="KW-1003">Cell membrane</keyword>
<keyword evidence="4 5" id="KW-0472">Membrane</keyword>
<comment type="subcellular location">
    <subcellularLocation>
        <location evidence="5">Cell membrane</location>
        <topology evidence="5">Multi-pass membrane protein</topology>
    </subcellularLocation>
    <subcellularLocation>
        <location evidence="5">Early endosome</location>
    </subcellularLocation>
    <subcellularLocation>
        <location evidence="1">Membrane</location>
        <topology evidence="1">Multi-pass membrane protein</topology>
    </subcellularLocation>
</comment>
<proteinExistence type="inferred from homology"/>
<dbReference type="GO" id="GO:0015095">
    <property type="term" value="F:magnesium ion transmembrane transporter activity"/>
    <property type="evidence" value="ECO:0007669"/>
    <property type="project" value="UniProtKB-UniRule"/>
</dbReference>
<feature type="transmembrane region" description="Helical" evidence="5">
    <location>
        <begin position="156"/>
        <end position="185"/>
    </location>
</feature>
<evidence type="ECO:0000256" key="3">
    <source>
        <dbReference type="ARBA" id="ARBA00022989"/>
    </source>
</evidence>
<dbReference type="PANTHER" id="PTHR12570:SF25">
    <property type="entry name" value="MAGNESIUM TRANSPORTER-RELATED"/>
    <property type="match status" value="1"/>
</dbReference>
<dbReference type="GO" id="GO:0016020">
    <property type="term" value="C:membrane"/>
    <property type="evidence" value="ECO:0000318"/>
    <property type="project" value="GO_Central"/>
</dbReference>
<feature type="transmembrane region" description="Helical" evidence="5">
    <location>
        <begin position="197"/>
        <end position="216"/>
    </location>
</feature>
<keyword evidence="5" id="KW-0460">Magnesium</keyword>
<keyword evidence="3 5" id="KW-1133">Transmembrane helix</keyword>
<dbReference type="Pfam" id="PF05653">
    <property type="entry name" value="Mg_trans_NIPA"/>
    <property type="match status" value="2"/>
</dbReference>
<dbReference type="PANTHER" id="PTHR12570">
    <property type="match status" value="1"/>
</dbReference>
<name>A0A804L7G0_MUSAM</name>
<comment type="function">
    <text evidence="5">Acts as a Mg(2+) transporter. Can also transport other divalent cations such as Fe(2+), Sr(2+), Ba(2+), Mn(2+) and Co(2+) but to a much less extent than Mg(2+).</text>
</comment>
<dbReference type="GO" id="GO:0005886">
    <property type="term" value="C:plasma membrane"/>
    <property type="evidence" value="ECO:0007669"/>
    <property type="project" value="UniProtKB-SubCell"/>
</dbReference>
<dbReference type="InterPro" id="IPR008521">
    <property type="entry name" value="Mg_trans_NIPA"/>
</dbReference>
<evidence type="ECO:0000313" key="7">
    <source>
        <dbReference type="Proteomes" id="UP000012960"/>
    </source>
</evidence>
<accession>A0A804L7G0</accession>
<sequence>MDQDSTNGGPPPAAGSLHLFADNLNGFLLAVAFIGAGFIVKKQGLRRAGASGSRAGVGGYGYLLKPLWRIGMVTMIFGEIANFMAYIFAPAVLVTPLGALCLIVWWDVRNLKACIGHRFKSLHCSGPIEDWYVDHPLLDDTITCPCIRQYGVSIHIIVYLGICSTIGSLTVMSIKAIGIAIKLILEGINHAGYFQTWVFAMVAISCIIVQLNYLNLALDTFSTAVVSPVYYAMFRILTIFTGAIMFKDWSGQSASDIASEICGLITVISGTTLLHSTSEADPPTSDLYAQLSPKMFWHIQGNGEMGKLEDNDMSSGEFVAVLRQSEDYVTLVYRLTRRMMDPEFSPNHAMQVYVGLNFMIDG</sequence>
<comment type="similarity">
    <text evidence="5">Belongs to the NIPA (TC 2.A.7) family.</text>
</comment>
<evidence type="ECO:0000256" key="1">
    <source>
        <dbReference type="ARBA" id="ARBA00004141"/>
    </source>
</evidence>
<comment type="subunit">
    <text evidence="5">Homodimer.</text>
</comment>
<evidence type="ECO:0000256" key="4">
    <source>
        <dbReference type="ARBA" id="ARBA00023136"/>
    </source>
</evidence>
<feature type="transmembrane region" description="Helical" evidence="5">
    <location>
        <begin position="228"/>
        <end position="246"/>
    </location>
</feature>
<dbReference type="EnsemblPlants" id="Ma11_t13450.1">
    <property type="protein sequence ID" value="Ma11_p13450.1"/>
    <property type="gene ID" value="Ma11_g13450"/>
</dbReference>
<feature type="transmembrane region" description="Helical" evidence="5">
    <location>
        <begin position="20"/>
        <end position="40"/>
    </location>
</feature>
<dbReference type="InParanoid" id="A0A804L7G0"/>
<reference evidence="6" key="1">
    <citation type="submission" date="2021-05" db="UniProtKB">
        <authorList>
            <consortium name="EnsemblPlants"/>
        </authorList>
    </citation>
    <scope>IDENTIFICATION</scope>
    <source>
        <strain evidence="6">subsp. malaccensis</strain>
    </source>
</reference>
<keyword evidence="5" id="KW-0967">Endosome</keyword>
<dbReference type="GO" id="GO:0015693">
    <property type="term" value="P:magnesium ion transport"/>
    <property type="evidence" value="ECO:0000318"/>
    <property type="project" value="GO_Central"/>
</dbReference>
<protein>
    <recommendedName>
        <fullName evidence="5">Probable magnesium transporter</fullName>
    </recommendedName>
</protein>
<keyword evidence="5" id="KW-0813">Transport</keyword>
<evidence type="ECO:0000256" key="5">
    <source>
        <dbReference type="RuleBase" id="RU363078"/>
    </source>
</evidence>
<keyword evidence="2 5" id="KW-0812">Transmembrane</keyword>
<evidence type="ECO:0000313" key="6">
    <source>
        <dbReference type="EnsemblPlants" id="Ma11_p13450.1"/>
    </source>
</evidence>
<comment type="caution">
    <text evidence="5">Lacks conserved residue(s) required for the propagation of feature annotation.</text>
</comment>
<keyword evidence="5" id="KW-0406">Ion transport</keyword>
<dbReference type="AlphaFoldDB" id="A0A804L7G0"/>
<organism evidence="6 7">
    <name type="scientific">Musa acuminata subsp. malaccensis</name>
    <name type="common">Wild banana</name>
    <name type="synonym">Musa malaccensis</name>
    <dbReference type="NCBI Taxonomy" id="214687"/>
    <lineage>
        <taxon>Eukaryota</taxon>
        <taxon>Viridiplantae</taxon>
        <taxon>Streptophyta</taxon>
        <taxon>Embryophyta</taxon>
        <taxon>Tracheophyta</taxon>
        <taxon>Spermatophyta</taxon>
        <taxon>Magnoliopsida</taxon>
        <taxon>Liliopsida</taxon>
        <taxon>Zingiberales</taxon>
        <taxon>Musaceae</taxon>
        <taxon>Musa</taxon>
    </lineage>
</organism>
<evidence type="ECO:0000256" key="2">
    <source>
        <dbReference type="ARBA" id="ARBA00022692"/>
    </source>
</evidence>
<feature type="transmembrane region" description="Helical" evidence="5">
    <location>
        <begin position="83"/>
        <end position="106"/>
    </location>
</feature>